<evidence type="ECO:0000313" key="3">
    <source>
        <dbReference type="Proteomes" id="UP000050417"/>
    </source>
</evidence>
<reference evidence="2 3" key="1">
    <citation type="submission" date="2015-07" db="EMBL/GenBank/DDBJ databases">
        <title>Genome sequence of Ornatilinea apprima DSM 23815.</title>
        <authorList>
            <person name="Hemp J."/>
            <person name="Ward L.M."/>
            <person name="Pace L.A."/>
            <person name="Fischer W.W."/>
        </authorList>
    </citation>
    <scope>NUCLEOTIDE SEQUENCE [LARGE SCALE GENOMIC DNA]</scope>
    <source>
        <strain evidence="2 3">P3M-1</strain>
    </source>
</reference>
<evidence type="ECO:0000259" key="1">
    <source>
        <dbReference type="Pfam" id="PF13625"/>
    </source>
</evidence>
<name>A0A0P6YAM7_9CHLR</name>
<dbReference type="InterPro" id="IPR032830">
    <property type="entry name" value="XPB/Ssl2_N"/>
</dbReference>
<dbReference type="Proteomes" id="UP000050417">
    <property type="component" value="Unassembled WGS sequence"/>
</dbReference>
<sequence>MPDLSHTLQSHDLGFLKMVAGLWGIELNAPDARKALPILENEMLDADLLTEVIEALPDGAKMALQEVLRSEGMLLWSQFCRKFGEVRVMGPSRRDRERPDLKPANSAEVLWYRALIGKAFLSFPPDEPQEYAYIPEDILDFVIELLPPPQESLLGRPASPAEYEVILPASDQILDHTCTFLAATRAGIPNEQVAGFTTGLPLTVLRALLQAAGGLDDALQINPQRVRQLLGAPRPEALLMLVRGWLTSPMFNELRLLPHLIFEGEWSNTPLTARQALLDILSRLPADKWWNLQSFINAVKEQHPDFQRPAGDYDSWFIRSRASGDFLRGFSSWDQVDGELIRFFITGPLHWLGLADLASPTPGAPVAAFRLSAWSADLLEGREPSGLPAETAPLRVTSDGCIEIPHLTPRSVRYQLARFCAWEGVKEQTYHYRLAPQALEQAKKQGLLPRHLTALLKQYAAPPLPPTILQSIEKWDRHGLQARQQAAVILRVTAPEILIALKKTRAARYISEELTPTIALVRAEGAGKIRAALLELGYLSDLEPNESSGAATTKI</sequence>
<gene>
    <name evidence="2" type="ORF">ADN00_03315</name>
</gene>
<keyword evidence="3" id="KW-1185">Reference proteome</keyword>
<dbReference type="STRING" id="1134406.ADN00_03315"/>
<accession>A0A0P6YAM7</accession>
<dbReference type="AlphaFoldDB" id="A0A0P6YAM7"/>
<organism evidence="2 3">
    <name type="scientific">Ornatilinea apprima</name>
    <dbReference type="NCBI Taxonomy" id="1134406"/>
    <lineage>
        <taxon>Bacteria</taxon>
        <taxon>Bacillati</taxon>
        <taxon>Chloroflexota</taxon>
        <taxon>Anaerolineae</taxon>
        <taxon>Anaerolineales</taxon>
        <taxon>Anaerolineaceae</taxon>
        <taxon>Ornatilinea</taxon>
    </lineage>
</organism>
<dbReference type="RefSeq" id="WP_075061541.1">
    <property type="nucleotide sequence ID" value="NZ_LGCL01000015.1"/>
</dbReference>
<feature type="domain" description="Helicase XPB/Ssl2 N-terminal" evidence="1">
    <location>
        <begin position="396"/>
        <end position="508"/>
    </location>
</feature>
<evidence type="ECO:0000313" key="2">
    <source>
        <dbReference type="EMBL" id="KPL78942.1"/>
    </source>
</evidence>
<protein>
    <recommendedName>
        <fullName evidence="1">Helicase XPB/Ssl2 N-terminal domain-containing protein</fullName>
    </recommendedName>
</protein>
<proteinExistence type="predicted"/>
<dbReference type="EMBL" id="LGCL01000015">
    <property type="protein sequence ID" value="KPL78942.1"/>
    <property type="molecule type" value="Genomic_DNA"/>
</dbReference>
<comment type="caution">
    <text evidence="2">The sequence shown here is derived from an EMBL/GenBank/DDBJ whole genome shotgun (WGS) entry which is preliminary data.</text>
</comment>
<dbReference type="OrthoDB" id="136853at2"/>
<dbReference type="Pfam" id="PF13625">
    <property type="entry name" value="Helicase_C_3"/>
    <property type="match status" value="1"/>
</dbReference>